<accession>A0A1A9Z5P8</accession>
<sequence>MKSRTRHDGERPDRPSTSTDGRYVMIVRDPMLKIRLPASIQVIWVLSAFKINAPSRFAVALRSCSTPNPAEVYSSWRLMRQLGILNNTYHKLLFGYLLTESFIHIRPFVTITHYRNNATPSGKVFTFMNIIVYITDDDFVVMKTKYNYIN</sequence>
<reference evidence="2" key="2">
    <citation type="submission" date="2020-05" db="UniProtKB">
        <authorList>
            <consortium name="EnsemblMetazoa"/>
        </authorList>
    </citation>
    <scope>IDENTIFICATION</scope>
    <source>
        <strain evidence="2">IAEA</strain>
    </source>
</reference>
<name>A0A1A9Z5P8_GLOPL</name>
<feature type="compositionally biased region" description="Basic and acidic residues" evidence="1">
    <location>
        <begin position="1"/>
        <end position="14"/>
    </location>
</feature>
<proteinExistence type="predicted"/>
<evidence type="ECO:0000313" key="2">
    <source>
        <dbReference type="EnsemblMetazoa" id="GPAI004627-PA"/>
    </source>
</evidence>
<evidence type="ECO:0000313" key="3">
    <source>
        <dbReference type="Proteomes" id="UP000092445"/>
    </source>
</evidence>
<dbReference type="Proteomes" id="UP000092445">
    <property type="component" value="Unassembled WGS sequence"/>
</dbReference>
<dbReference type="AlphaFoldDB" id="A0A1A9Z5P8"/>
<dbReference type="EnsemblMetazoa" id="GPAI004627-RA">
    <property type="protein sequence ID" value="GPAI004627-PA"/>
    <property type="gene ID" value="GPAI004627"/>
</dbReference>
<evidence type="ECO:0000256" key="1">
    <source>
        <dbReference type="SAM" id="MobiDB-lite"/>
    </source>
</evidence>
<dbReference type="VEuPathDB" id="VectorBase:GPAI004627"/>
<reference evidence="3" key="1">
    <citation type="submission" date="2014-03" db="EMBL/GenBank/DDBJ databases">
        <authorList>
            <person name="Aksoy S."/>
            <person name="Warren W."/>
            <person name="Wilson R.K."/>
        </authorList>
    </citation>
    <scope>NUCLEOTIDE SEQUENCE [LARGE SCALE GENOMIC DNA]</scope>
    <source>
        <strain evidence="3">IAEA</strain>
    </source>
</reference>
<protein>
    <submittedName>
        <fullName evidence="2">Uncharacterized protein</fullName>
    </submittedName>
</protein>
<keyword evidence="3" id="KW-1185">Reference proteome</keyword>
<feature type="region of interest" description="Disordered" evidence="1">
    <location>
        <begin position="1"/>
        <end position="20"/>
    </location>
</feature>
<organism evidence="2 3">
    <name type="scientific">Glossina pallidipes</name>
    <name type="common">Tsetse fly</name>
    <dbReference type="NCBI Taxonomy" id="7398"/>
    <lineage>
        <taxon>Eukaryota</taxon>
        <taxon>Metazoa</taxon>
        <taxon>Ecdysozoa</taxon>
        <taxon>Arthropoda</taxon>
        <taxon>Hexapoda</taxon>
        <taxon>Insecta</taxon>
        <taxon>Pterygota</taxon>
        <taxon>Neoptera</taxon>
        <taxon>Endopterygota</taxon>
        <taxon>Diptera</taxon>
        <taxon>Brachycera</taxon>
        <taxon>Muscomorpha</taxon>
        <taxon>Hippoboscoidea</taxon>
        <taxon>Glossinidae</taxon>
        <taxon>Glossina</taxon>
    </lineage>
</organism>